<dbReference type="STRING" id="1548547.BA177_04525"/>
<gene>
    <name evidence="1" type="ORF">BA177_04525</name>
</gene>
<evidence type="ECO:0000313" key="2">
    <source>
        <dbReference type="Proteomes" id="UP000092695"/>
    </source>
</evidence>
<dbReference type="KEGG" id="woc:BA177_04525"/>
<sequence length="307" mass="35253">MAEYKISAYRDWPNCAYVQHGDLELIVTLDVGPRVISCRLNGGANLFKEFAEELGCMRADKYMLFGGHRLWHAPEEHPRSYSPDFDPVSNDWRDSVLRLVQKTEPTTGVQKAIDLHFEEGGRVRLQHCLTNTNLWSVELAAWSATLLAPGTRAIVPQEDFRPHPEHLYPARTLTLWHYTRMGDPRVRWGDRFIELREDSNVDYKIKFGLLNKQRWAASWNHGVLFIKTFGFRDGLRYADMGCNFEAFTMPGFLELESLGPLQVLEPNATLSHEEIWHCWPCPVLPEDEEALQAALQPYLAQLVFPGG</sequence>
<dbReference type="AlphaFoldDB" id="A0A193LDJ0"/>
<name>A0A193LDJ0_9GAMM</name>
<protein>
    <submittedName>
        <fullName evidence="1">Uncharacterized protein</fullName>
    </submittedName>
</protein>
<reference evidence="1 2" key="1">
    <citation type="submission" date="2016-06" db="EMBL/GenBank/DDBJ databases">
        <title>Complete genome sequence of a deep-branching marine Gamma Proteobacterium Woeseia oceani type strain XK5.</title>
        <authorList>
            <person name="Mu D."/>
            <person name="Du Z."/>
        </authorList>
    </citation>
    <scope>NUCLEOTIDE SEQUENCE [LARGE SCALE GENOMIC DNA]</scope>
    <source>
        <strain evidence="1 2">XK5</strain>
    </source>
</reference>
<proteinExistence type="predicted"/>
<keyword evidence="2" id="KW-1185">Reference proteome</keyword>
<dbReference type="RefSeq" id="WP_068613456.1">
    <property type="nucleotide sequence ID" value="NZ_CP016268.1"/>
</dbReference>
<dbReference type="EMBL" id="CP016268">
    <property type="protein sequence ID" value="ANO50577.1"/>
    <property type="molecule type" value="Genomic_DNA"/>
</dbReference>
<organism evidence="1 2">
    <name type="scientific">Woeseia oceani</name>
    <dbReference type="NCBI Taxonomy" id="1548547"/>
    <lineage>
        <taxon>Bacteria</taxon>
        <taxon>Pseudomonadati</taxon>
        <taxon>Pseudomonadota</taxon>
        <taxon>Gammaproteobacteria</taxon>
        <taxon>Woeseiales</taxon>
        <taxon>Woeseiaceae</taxon>
        <taxon>Woeseia</taxon>
    </lineage>
</organism>
<accession>A0A193LDJ0</accession>
<dbReference type="OrthoDB" id="5914937at2"/>
<dbReference type="Proteomes" id="UP000092695">
    <property type="component" value="Chromosome"/>
</dbReference>
<evidence type="ECO:0000313" key="1">
    <source>
        <dbReference type="EMBL" id="ANO50577.1"/>
    </source>
</evidence>